<evidence type="ECO:0000313" key="1">
    <source>
        <dbReference type="EMBL" id="KAJ1916654.1"/>
    </source>
</evidence>
<organism evidence="1 2">
    <name type="scientific">Mycoemilia scoparia</name>
    <dbReference type="NCBI Taxonomy" id="417184"/>
    <lineage>
        <taxon>Eukaryota</taxon>
        <taxon>Fungi</taxon>
        <taxon>Fungi incertae sedis</taxon>
        <taxon>Zoopagomycota</taxon>
        <taxon>Kickxellomycotina</taxon>
        <taxon>Kickxellomycetes</taxon>
        <taxon>Kickxellales</taxon>
        <taxon>Kickxellaceae</taxon>
        <taxon>Mycoemilia</taxon>
    </lineage>
</organism>
<gene>
    <name evidence="1" type="ORF">H4219_003669</name>
</gene>
<dbReference type="Proteomes" id="UP001150538">
    <property type="component" value="Unassembled WGS sequence"/>
</dbReference>
<evidence type="ECO:0000313" key="2">
    <source>
        <dbReference type="Proteomes" id="UP001150538"/>
    </source>
</evidence>
<reference evidence="1" key="1">
    <citation type="submission" date="2022-07" db="EMBL/GenBank/DDBJ databases">
        <title>Phylogenomic reconstructions and comparative analyses of Kickxellomycotina fungi.</title>
        <authorList>
            <person name="Reynolds N.K."/>
            <person name="Stajich J.E."/>
            <person name="Barry K."/>
            <person name="Grigoriev I.V."/>
            <person name="Crous P."/>
            <person name="Smith M.E."/>
        </authorList>
    </citation>
    <scope>NUCLEOTIDE SEQUENCE</scope>
    <source>
        <strain evidence="1">NBRC 100468</strain>
    </source>
</reference>
<accession>A0A9W8DMJ1</accession>
<keyword evidence="2" id="KW-1185">Reference proteome</keyword>
<protein>
    <submittedName>
        <fullName evidence="1">Uncharacterized protein</fullName>
    </submittedName>
</protein>
<proteinExistence type="predicted"/>
<name>A0A9W8DMJ1_9FUNG</name>
<sequence length="112" mass="12565">MEYSTYTAKISQENYGVINACLEGDVLLSHQKSIVMEFFIPESDMTYHHILKFKFSKIPNEAEQVLSRVIESLGTEQVDADPVEIKSNSVKALFDSVSKHSSFVLVVPIPPC</sequence>
<dbReference type="AlphaFoldDB" id="A0A9W8DMJ1"/>
<dbReference type="EMBL" id="JANBPU010000096">
    <property type="protein sequence ID" value="KAJ1916654.1"/>
    <property type="molecule type" value="Genomic_DNA"/>
</dbReference>
<comment type="caution">
    <text evidence="1">The sequence shown here is derived from an EMBL/GenBank/DDBJ whole genome shotgun (WGS) entry which is preliminary data.</text>
</comment>